<organism evidence="1 2">
    <name type="scientific">Dioscorea alata</name>
    <name type="common">Purple yam</name>
    <dbReference type="NCBI Taxonomy" id="55571"/>
    <lineage>
        <taxon>Eukaryota</taxon>
        <taxon>Viridiplantae</taxon>
        <taxon>Streptophyta</taxon>
        <taxon>Embryophyta</taxon>
        <taxon>Tracheophyta</taxon>
        <taxon>Spermatophyta</taxon>
        <taxon>Magnoliopsida</taxon>
        <taxon>Liliopsida</taxon>
        <taxon>Dioscoreales</taxon>
        <taxon>Dioscoreaceae</taxon>
        <taxon>Dioscorea</taxon>
    </lineage>
</organism>
<proteinExistence type="predicted"/>
<comment type="caution">
    <text evidence="1">The sequence shown here is derived from an EMBL/GenBank/DDBJ whole genome shotgun (WGS) entry which is preliminary data.</text>
</comment>
<accession>A0ACB7V669</accession>
<dbReference type="EMBL" id="CM037021">
    <property type="protein sequence ID" value="KAH7668950.1"/>
    <property type="molecule type" value="Genomic_DNA"/>
</dbReference>
<name>A0ACB7V669_DIOAL</name>
<reference evidence="2" key="1">
    <citation type="journal article" date="2022" name="Nat. Commun.">
        <title>Chromosome evolution and the genetic basis of agronomically important traits in greater yam.</title>
        <authorList>
            <person name="Bredeson J.V."/>
            <person name="Lyons J.B."/>
            <person name="Oniyinde I.O."/>
            <person name="Okereke N.R."/>
            <person name="Kolade O."/>
            <person name="Nnabue I."/>
            <person name="Nwadili C.O."/>
            <person name="Hribova E."/>
            <person name="Parker M."/>
            <person name="Nwogha J."/>
            <person name="Shu S."/>
            <person name="Carlson J."/>
            <person name="Kariba R."/>
            <person name="Muthemba S."/>
            <person name="Knop K."/>
            <person name="Barton G.J."/>
            <person name="Sherwood A.V."/>
            <person name="Lopez-Montes A."/>
            <person name="Asiedu R."/>
            <person name="Jamnadass R."/>
            <person name="Muchugi A."/>
            <person name="Goodstein D."/>
            <person name="Egesi C.N."/>
            <person name="Featherston J."/>
            <person name="Asfaw A."/>
            <person name="Simpson G.G."/>
            <person name="Dolezel J."/>
            <person name="Hendre P.S."/>
            <person name="Van Deynze A."/>
            <person name="Kumar P.L."/>
            <person name="Obidiegwu J.E."/>
            <person name="Bhattacharjee R."/>
            <person name="Rokhsar D.S."/>
        </authorList>
    </citation>
    <scope>NUCLEOTIDE SEQUENCE [LARGE SCALE GENOMIC DNA]</scope>
    <source>
        <strain evidence="2">cv. TDa95/00328</strain>
    </source>
</reference>
<keyword evidence="2" id="KW-1185">Reference proteome</keyword>
<dbReference type="Proteomes" id="UP000827976">
    <property type="component" value="Chromosome 11"/>
</dbReference>
<protein>
    <submittedName>
        <fullName evidence="1">Uncharacterized protein</fullName>
    </submittedName>
</protein>
<sequence length="101" mass="10889">MEIPARRDQTLVAPSPAFSDTEMATAAALLVQLSSGDVSGAEESAGSSSSFSSVATRPPPRDNEDEDDDGPRRRRPRYRPISDVYAVTAPVSAKRRRIRGT</sequence>
<evidence type="ECO:0000313" key="1">
    <source>
        <dbReference type="EMBL" id="KAH7668950.1"/>
    </source>
</evidence>
<evidence type="ECO:0000313" key="2">
    <source>
        <dbReference type="Proteomes" id="UP000827976"/>
    </source>
</evidence>
<gene>
    <name evidence="1" type="ORF">IHE45_11G044300</name>
</gene>